<dbReference type="CDD" id="cd17321">
    <property type="entry name" value="MFS_MMR_MDR_like"/>
    <property type="match status" value="1"/>
</dbReference>
<evidence type="ECO:0000256" key="7">
    <source>
        <dbReference type="SAM" id="Phobius"/>
    </source>
</evidence>
<dbReference type="EMBL" id="BMPT01000010">
    <property type="protein sequence ID" value="GGM30584.1"/>
    <property type="molecule type" value="Genomic_DNA"/>
</dbReference>
<sequence length="511" mass="51877">MTLTTPPRATTREWIGTSVLILPALLASMDLSVLFMASPWISADLAPTASQHLWIMDIYGFVMAGLLITMGSVGDRIGRRKLLLIGAVAFGTASALAAFASSAEMLIAARALLGLGGATLAPSTLSLIRGMFHDENQRRTAVGIWTGAFTGGVAIGPIIGGLLLEHFHWGSVFLINIPVMALLLIVAPLVIREARDPHPGRFDLLGAALSLAAILPLVYGIKKTAEDGAGWASVAAIVVGAIFAALFVVRQRTTPSPMIDVHLFARPAFSGSIIANAIVVFATAGMGLLSVTFMQTVLGFAPLAAALWMLPTVAGSFLGVAIASLLARTVRPALLVSTGLLVAAVGFAGVSLVTADSHVGLLIVAYSTLTLGVGMTATMVTSLVLTTAPPEKAGAASALAETSSEFGGALGIATLGTLAGTIYRGAMTANPVPGAENAAEAAGDTVGAAVAAAQELPAEVADLLLRQAFDAYTHGLSVAAVVGAAVLALAAICAGLALRTVTTPQSTSTEE</sequence>
<name>A0A8H9GI90_9MICO</name>
<gene>
    <name evidence="9" type="ORF">GCM10010102_27490</name>
</gene>
<feature type="transmembrane region" description="Helical" evidence="7">
    <location>
        <begin position="406"/>
        <end position="423"/>
    </location>
</feature>
<feature type="transmembrane region" description="Helical" evidence="7">
    <location>
        <begin position="305"/>
        <end position="326"/>
    </location>
</feature>
<dbReference type="InterPro" id="IPR036259">
    <property type="entry name" value="MFS_trans_sf"/>
</dbReference>
<keyword evidence="2" id="KW-0813">Transport</keyword>
<keyword evidence="4 7" id="KW-0812">Transmembrane</keyword>
<feature type="domain" description="Major facilitator superfamily (MFS) profile" evidence="8">
    <location>
        <begin position="16"/>
        <end position="502"/>
    </location>
</feature>
<evidence type="ECO:0000259" key="8">
    <source>
        <dbReference type="PROSITE" id="PS50850"/>
    </source>
</evidence>
<feature type="transmembrane region" description="Helical" evidence="7">
    <location>
        <begin position="359"/>
        <end position="385"/>
    </location>
</feature>
<dbReference type="PANTHER" id="PTHR42718:SF47">
    <property type="entry name" value="METHYL VIOLOGEN RESISTANCE PROTEIN SMVA"/>
    <property type="match status" value="1"/>
</dbReference>
<feature type="transmembrane region" description="Helical" evidence="7">
    <location>
        <begin position="228"/>
        <end position="249"/>
    </location>
</feature>
<dbReference type="SUPFAM" id="SSF103473">
    <property type="entry name" value="MFS general substrate transporter"/>
    <property type="match status" value="1"/>
</dbReference>
<evidence type="ECO:0000256" key="6">
    <source>
        <dbReference type="ARBA" id="ARBA00023136"/>
    </source>
</evidence>
<dbReference type="Pfam" id="PF07690">
    <property type="entry name" value="MFS_1"/>
    <property type="match status" value="1"/>
</dbReference>
<dbReference type="GO" id="GO:0005886">
    <property type="term" value="C:plasma membrane"/>
    <property type="evidence" value="ECO:0007669"/>
    <property type="project" value="UniProtKB-SubCell"/>
</dbReference>
<feature type="transmembrane region" description="Helical" evidence="7">
    <location>
        <begin position="82"/>
        <end position="101"/>
    </location>
</feature>
<dbReference type="PANTHER" id="PTHR42718">
    <property type="entry name" value="MAJOR FACILITATOR SUPERFAMILY MULTIDRUG TRANSPORTER MFSC"/>
    <property type="match status" value="1"/>
</dbReference>
<reference evidence="9" key="1">
    <citation type="journal article" date="2014" name="Int. J. Syst. Evol. Microbiol.">
        <title>Complete genome sequence of Corynebacterium casei LMG S-19264T (=DSM 44701T), isolated from a smear-ripened cheese.</title>
        <authorList>
            <consortium name="US DOE Joint Genome Institute (JGI-PGF)"/>
            <person name="Walter F."/>
            <person name="Albersmeier A."/>
            <person name="Kalinowski J."/>
            <person name="Ruckert C."/>
        </authorList>
    </citation>
    <scope>NUCLEOTIDE SEQUENCE</scope>
    <source>
        <strain evidence="9">JCM 3051</strain>
    </source>
</reference>
<proteinExistence type="predicted"/>
<evidence type="ECO:0000313" key="9">
    <source>
        <dbReference type="EMBL" id="GGM30584.1"/>
    </source>
</evidence>
<protein>
    <submittedName>
        <fullName evidence="9">MFS transporter</fullName>
    </submittedName>
</protein>
<evidence type="ECO:0000256" key="1">
    <source>
        <dbReference type="ARBA" id="ARBA00004651"/>
    </source>
</evidence>
<feature type="transmembrane region" description="Helical" evidence="7">
    <location>
        <begin position="476"/>
        <end position="498"/>
    </location>
</feature>
<dbReference type="Gene3D" id="1.20.1720.10">
    <property type="entry name" value="Multidrug resistance protein D"/>
    <property type="match status" value="1"/>
</dbReference>
<feature type="transmembrane region" description="Helical" evidence="7">
    <location>
        <begin position="107"/>
        <end position="128"/>
    </location>
</feature>
<evidence type="ECO:0000256" key="4">
    <source>
        <dbReference type="ARBA" id="ARBA00022692"/>
    </source>
</evidence>
<keyword evidence="5 7" id="KW-1133">Transmembrane helix</keyword>
<comment type="subcellular location">
    <subcellularLocation>
        <location evidence="1">Cell membrane</location>
        <topology evidence="1">Multi-pass membrane protein</topology>
    </subcellularLocation>
</comment>
<comment type="caution">
    <text evidence="9">The sequence shown here is derived from an EMBL/GenBank/DDBJ whole genome shotgun (WGS) entry which is preliminary data.</text>
</comment>
<feature type="transmembrane region" description="Helical" evidence="7">
    <location>
        <begin position="53"/>
        <end position="70"/>
    </location>
</feature>
<accession>A0A8H9GI90</accession>
<dbReference type="Proteomes" id="UP000655589">
    <property type="component" value="Unassembled WGS sequence"/>
</dbReference>
<dbReference type="InterPro" id="IPR011701">
    <property type="entry name" value="MFS"/>
</dbReference>
<keyword evidence="6 7" id="KW-0472">Membrane</keyword>
<feature type="transmembrane region" description="Helical" evidence="7">
    <location>
        <begin position="333"/>
        <end position="353"/>
    </location>
</feature>
<evidence type="ECO:0000313" key="10">
    <source>
        <dbReference type="Proteomes" id="UP000655589"/>
    </source>
</evidence>
<feature type="transmembrane region" description="Helical" evidence="7">
    <location>
        <begin position="140"/>
        <end position="163"/>
    </location>
</feature>
<evidence type="ECO:0000256" key="5">
    <source>
        <dbReference type="ARBA" id="ARBA00022989"/>
    </source>
</evidence>
<dbReference type="Gene3D" id="1.20.1250.20">
    <property type="entry name" value="MFS general substrate transporter like domains"/>
    <property type="match status" value="1"/>
</dbReference>
<feature type="transmembrane region" description="Helical" evidence="7">
    <location>
        <begin position="202"/>
        <end position="222"/>
    </location>
</feature>
<dbReference type="AlphaFoldDB" id="A0A8H9GI90"/>
<keyword evidence="10" id="KW-1185">Reference proteome</keyword>
<dbReference type="InterPro" id="IPR020846">
    <property type="entry name" value="MFS_dom"/>
</dbReference>
<dbReference type="GO" id="GO:0022857">
    <property type="term" value="F:transmembrane transporter activity"/>
    <property type="evidence" value="ECO:0007669"/>
    <property type="project" value="InterPro"/>
</dbReference>
<reference evidence="9" key="2">
    <citation type="submission" date="2020-09" db="EMBL/GenBank/DDBJ databases">
        <authorList>
            <person name="Sun Q."/>
            <person name="Ohkuma M."/>
        </authorList>
    </citation>
    <scope>NUCLEOTIDE SEQUENCE</scope>
    <source>
        <strain evidence="9">JCM 3051</strain>
    </source>
</reference>
<dbReference type="PROSITE" id="PS50850">
    <property type="entry name" value="MFS"/>
    <property type="match status" value="1"/>
</dbReference>
<evidence type="ECO:0000256" key="3">
    <source>
        <dbReference type="ARBA" id="ARBA00022475"/>
    </source>
</evidence>
<dbReference type="RefSeq" id="WP_171106902.1">
    <property type="nucleotide sequence ID" value="NZ_BMPT01000010.1"/>
</dbReference>
<evidence type="ECO:0000256" key="2">
    <source>
        <dbReference type="ARBA" id="ARBA00022448"/>
    </source>
</evidence>
<organism evidence="9 10">
    <name type="scientific">Promicromonospora citrea</name>
    <dbReference type="NCBI Taxonomy" id="43677"/>
    <lineage>
        <taxon>Bacteria</taxon>
        <taxon>Bacillati</taxon>
        <taxon>Actinomycetota</taxon>
        <taxon>Actinomycetes</taxon>
        <taxon>Micrococcales</taxon>
        <taxon>Promicromonosporaceae</taxon>
        <taxon>Promicromonospora</taxon>
    </lineage>
</organism>
<feature type="transmembrane region" description="Helical" evidence="7">
    <location>
        <begin position="169"/>
        <end position="190"/>
    </location>
</feature>
<feature type="transmembrane region" description="Helical" evidence="7">
    <location>
        <begin position="20"/>
        <end position="41"/>
    </location>
</feature>
<keyword evidence="3" id="KW-1003">Cell membrane</keyword>
<feature type="transmembrane region" description="Helical" evidence="7">
    <location>
        <begin position="269"/>
        <end position="293"/>
    </location>
</feature>